<dbReference type="RefSeq" id="WP_153245511.1">
    <property type="nucleotide sequence ID" value="NZ_WIPA01000020.1"/>
</dbReference>
<feature type="transmembrane region" description="Helical" evidence="1">
    <location>
        <begin position="222"/>
        <end position="242"/>
    </location>
</feature>
<evidence type="ECO:0000256" key="1">
    <source>
        <dbReference type="SAM" id="Phobius"/>
    </source>
</evidence>
<feature type="transmembrane region" description="Helical" evidence="1">
    <location>
        <begin position="36"/>
        <end position="54"/>
    </location>
</feature>
<sequence>MKYVLKSMHSIVFIIGSFLVLFSAGRFVVPNVLSQSGWAIQIAVSLLLFSISILYDDWFVYELVIFAGLIAYTGVVFVNTKVAQPVVLVLVIISMRRITPETVMRNVFIVQSLLLIVNLTLYHFGVLYNYTSGPLSKHSFGFRSPNQLGVTILQLVVILLFLSFKGFFHRRPLLIRALAMLYFGILLILLYLSGSRGSEISAVVALVVYISLFLVDKIRMSVLRTLYSSVAIIPFILSLVTLSDSVNQVGSLLYKLNQILTTRVALGNQFFHEYGISMFGQDVVYHLGSSAGTTYAFLDNEYLVYLINYGIVATAIFVGYILLLTNKVVITKRYGLLIAILPFAVYGFVEQGAGEAWVNFSMLFSSVFFIKNTAVSQNNMEV</sequence>
<keyword evidence="1" id="KW-1133">Transmembrane helix</keyword>
<keyword evidence="1" id="KW-0472">Membrane</keyword>
<name>A0A843Z296_LEUME</name>
<accession>A0A843Z296</accession>
<proteinExistence type="predicted"/>
<feature type="transmembrane region" description="Helical" evidence="1">
    <location>
        <begin position="148"/>
        <end position="168"/>
    </location>
</feature>
<organism evidence="2 3">
    <name type="scientific">Leuconostoc mesenteroides</name>
    <dbReference type="NCBI Taxonomy" id="1245"/>
    <lineage>
        <taxon>Bacteria</taxon>
        <taxon>Bacillati</taxon>
        <taxon>Bacillota</taxon>
        <taxon>Bacilli</taxon>
        <taxon>Lactobacillales</taxon>
        <taxon>Lactobacillaceae</taxon>
        <taxon>Leuconostoc</taxon>
    </lineage>
</organism>
<evidence type="ECO:0008006" key="4">
    <source>
        <dbReference type="Google" id="ProtNLM"/>
    </source>
</evidence>
<feature type="transmembrane region" description="Helical" evidence="1">
    <location>
        <begin position="173"/>
        <end position="192"/>
    </location>
</feature>
<evidence type="ECO:0000313" key="2">
    <source>
        <dbReference type="EMBL" id="MQR27464.1"/>
    </source>
</evidence>
<dbReference type="Proteomes" id="UP000469952">
    <property type="component" value="Unassembled WGS sequence"/>
</dbReference>
<feature type="transmembrane region" description="Helical" evidence="1">
    <location>
        <begin position="106"/>
        <end position="128"/>
    </location>
</feature>
<dbReference type="AlphaFoldDB" id="A0A843Z296"/>
<keyword evidence="1" id="KW-0812">Transmembrane</keyword>
<gene>
    <name evidence="2" type="ORF">GFV13_09455</name>
</gene>
<reference evidence="2 3" key="1">
    <citation type="submission" date="2019-10" db="EMBL/GenBank/DDBJ databases">
        <title>WGS of Leuconostoc mesenteroides.</title>
        <authorList>
            <person name="Melo Bolivar J."/>
            <person name="Marino-Ramirez L."/>
            <person name="Villamil Diaz L.M."/>
        </authorList>
    </citation>
    <scope>NUCLEOTIDE SEQUENCE [LARGE SCALE GENOMIC DNA]</scope>
    <source>
        <strain evidence="2 3">M11</strain>
    </source>
</reference>
<protein>
    <recommendedName>
        <fullName evidence="4">Polysaccharide polymerase</fullName>
    </recommendedName>
</protein>
<feature type="transmembrane region" description="Helical" evidence="1">
    <location>
        <begin position="302"/>
        <end position="322"/>
    </location>
</feature>
<feature type="transmembrane region" description="Helical" evidence="1">
    <location>
        <begin position="334"/>
        <end position="350"/>
    </location>
</feature>
<dbReference type="EMBL" id="WIPA01000020">
    <property type="protein sequence ID" value="MQR27464.1"/>
    <property type="molecule type" value="Genomic_DNA"/>
</dbReference>
<comment type="caution">
    <text evidence="2">The sequence shown here is derived from an EMBL/GenBank/DDBJ whole genome shotgun (WGS) entry which is preliminary data.</text>
</comment>
<feature type="transmembrane region" description="Helical" evidence="1">
    <location>
        <begin position="198"/>
        <end position="215"/>
    </location>
</feature>
<evidence type="ECO:0000313" key="3">
    <source>
        <dbReference type="Proteomes" id="UP000469952"/>
    </source>
</evidence>